<keyword evidence="3" id="KW-1185">Reference proteome</keyword>
<dbReference type="InterPro" id="IPR041375">
    <property type="entry name" value="VapC45_PIN-like"/>
</dbReference>
<proteinExistence type="predicted"/>
<dbReference type="Proteomes" id="UP001212803">
    <property type="component" value="Chromosome"/>
</dbReference>
<dbReference type="Pfam" id="PF18478">
    <property type="entry name" value="PIN_10"/>
    <property type="match status" value="1"/>
</dbReference>
<evidence type="ECO:0000313" key="3">
    <source>
        <dbReference type="Proteomes" id="UP001212803"/>
    </source>
</evidence>
<name>A0ABY7MAZ2_9CHLR</name>
<dbReference type="EMBL" id="CP115149">
    <property type="protein sequence ID" value="WBL37204.1"/>
    <property type="molecule type" value="Genomic_DNA"/>
</dbReference>
<reference evidence="2 3" key="1">
    <citation type="journal article" date="2023" name="ISME J.">
        <title>Thermophilic Dehalococcoidia with unusual traits shed light on an unexpected past.</title>
        <authorList>
            <person name="Palmer M."/>
            <person name="Covington J.K."/>
            <person name="Zhou E.M."/>
            <person name="Thomas S.C."/>
            <person name="Habib N."/>
            <person name="Seymour C.O."/>
            <person name="Lai D."/>
            <person name="Johnston J."/>
            <person name="Hashimi A."/>
            <person name="Jiao J.Y."/>
            <person name="Muok A.R."/>
            <person name="Liu L."/>
            <person name="Xian W.D."/>
            <person name="Zhi X.Y."/>
            <person name="Li M.M."/>
            <person name="Silva L.P."/>
            <person name="Bowen B.P."/>
            <person name="Louie K."/>
            <person name="Briegel A."/>
            <person name="Pett-Ridge J."/>
            <person name="Weber P.K."/>
            <person name="Tocheva E.I."/>
            <person name="Woyke T."/>
            <person name="Northen T.R."/>
            <person name="Mayali X."/>
            <person name="Li W.J."/>
            <person name="Hedlund B.P."/>
        </authorList>
    </citation>
    <scope>NUCLEOTIDE SEQUENCE [LARGE SCALE GENOMIC DNA]</scope>
    <source>
        <strain evidence="2 3">YIM 72310</strain>
    </source>
</reference>
<accession>A0ABY7MAZ2</accession>
<protein>
    <recommendedName>
        <fullName evidence="1">VapC45 PIN like domain-containing protein</fullName>
    </recommendedName>
</protein>
<sequence length="129" mass="14794">MKLFFDENIGSTVPDALRHVGAPAQDIARPRKGGVVGLGATDIEWVRHVGANGYLGLTEDLKILQSPAVIQEARRWGAGLIFLPTGQWPRWQVLRLLLWRWEWLQTVDASVPRPFAFRWDRHGRARRIY</sequence>
<evidence type="ECO:0000313" key="2">
    <source>
        <dbReference type="EMBL" id="WBL37204.1"/>
    </source>
</evidence>
<feature type="domain" description="VapC45 PIN like" evidence="1">
    <location>
        <begin position="1"/>
        <end position="84"/>
    </location>
</feature>
<dbReference type="RefSeq" id="WP_270057717.1">
    <property type="nucleotide sequence ID" value="NZ_CP115149.1"/>
</dbReference>
<evidence type="ECO:0000259" key="1">
    <source>
        <dbReference type="Pfam" id="PF18478"/>
    </source>
</evidence>
<organism evidence="2 3">
    <name type="scientific">Tepidiforma flava</name>
    <dbReference type="NCBI Taxonomy" id="3004094"/>
    <lineage>
        <taxon>Bacteria</taxon>
        <taxon>Bacillati</taxon>
        <taxon>Chloroflexota</taxon>
        <taxon>Tepidiformia</taxon>
        <taxon>Tepidiformales</taxon>
        <taxon>Tepidiformaceae</taxon>
        <taxon>Tepidiforma</taxon>
    </lineage>
</organism>
<gene>
    <name evidence="2" type="ORF">O0235_06455</name>
</gene>